<reference evidence="2" key="2">
    <citation type="submission" date="2020-09" db="EMBL/GenBank/DDBJ databases">
        <authorList>
            <person name="Sun Q."/>
            <person name="Zhou Y."/>
        </authorList>
    </citation>
    <scope>NUCLEOTIDE SEQUENCE</scope>
    <source>
        <strain evidence="2">CGMCC 1.12426</strain>
    </source>
</reference>
<name>A0A916TI20_9HYPH</name>
<protein>
    <submittedName>
        <fullName evidence="2">N-acetyltransferase</fullName>
    </submittedName>
</protein>
<dbReference type="PANTHER" id="PTHR43792:SF1">
    <property type="entry name" value="N-ACETYLTRANSFERASE DOMAIN-CONTAINING PROTEIN"/>
    <property type="match status" value="1"/>
</dbReference>
<dbReference type="AlphaFoldDB" id="A0A916TI20"/>
<evidence type="ECO:0000259" key="1">
    <source>
        <dbReference type="PROSITE" id="PS51186"/>
    </source>
</evidence>
<feature type="domain" description="N-acetyltransferase" evidence="1">
    <location>
        <begin position="11"/>
        <end position="175"/>
    </location>
</feature>
<dbReference type="EMBL" id="BMFA01000005">
    <property type="protein sequence ID" value="GGB46523.1"/>
    <property type="molecule type" value="Genomic_DNA"/>
</dbReference>
<dbReference type="SUPFAM" id="SSF55729">
    <property type="entry name" value="Acyl-CoA N-acyltransferases (Nat)"/>
    <property type="match status" value="1"/>
</dbReference>
<dbReference type="PROSITE" id="PS51186">
    <property type="entry name" value="GNAT"/>
    <property type="match status" value="1"/>
</dbReference>
<gene>
    <name evidence="2" type="ORF">GCM10011316_18340</name>
</gene>
<dbReference type="InterPro" id="IPR000182">
    <property type="entry name" value="GNAT_dom"/>
</dbReference>
<dbReference type="RefSeq" id="WP_150496063.1">
    <property type="nucleotide sequence ID" value="NZ_BMFA01000005.1"/>
</dbReference>
<dbReference type="Gene3D" id="3.40.630.30">
    <property type="match status" value="1"/>
</dbReference>
<dbReference type="Pfam" id="PF13302">
    <property type="entry name" value="Acetyltransf_3"/>
    <property type="match status" value="1"/>
</dbReference>
<dbReference type="PANTHER" id="PTHR43792">
    <property type="entry name" value="GNAT FAMILY, PUTATIVE (AFU_ORTHOLOGUE AFUA_3G00765)-RELATED-RELATED"/>
    <property type="match status" value="1"/>
</dbReference>
<reference evidence="2" key="1">
    <citation type="journal article" date="2014" name="Int. J. Syst. Evol. Microbiol.">
        <title>Complete genome sequence of Corynebacterium casei LMG S-19264T (=DSM 44701T), isolated from a smear-ripened cheese.</title>
        <authorList>
            <consortium name="US DOE Joint Genome Institute (JGI-PGF)"/>
            <person name="Walter F."/>
            <person name="Albersmeier A."/>
            <person name="Kalinowski J."/>
            <person name="Ruckert C."/>
        </authorList>
    </citation>
    <scope>NUCLEOTIDE SEQUENCE</scope>
    <source>
        <strain evidence="2">CGMCC 1.12426</strain>
    </source>
</reference>
<comment type="caution">
    <text evidence="2">The sequence shown here is derived from an EMBL/GenBank/DDBJ whole genome shotgun (WGS) entry which is preliminary data.</text>
</comment>
<proteinExistence type="predicted"/>
<accession>A0A916TI20</accession>
<sequence>MTAPRINTARLRLRAPGSADLERCALLLGDYEVAKMLSRVPYPYDMEAGKAFLSCAAENWKSWPRSAEANFLIDCGGEMIGGISFKALHETPEIGYWLGRAYWGQGYIGEAIGAAIEWFFAATDHEILLGMAMEENERSINAMIKCGFEQVGRSASMSLARGDYVPDVVMKLTREAFTARNAA</sequence>
<evidence type="ECO:0000313" key="2">
    <source>
        <dbReference type="EMBL" id="GGB46523.1"/>
    </source>
</evidence>
<dbReference type="InterPro" id="IPR051531">
    <property type="entry name" value="N-acetyltransferase"/>
</dbReference>
<dbReference type="GO" id="GO:0016747">
    <property type="term" value="F:acyltransferase activity, transferring groups other than amino-acyl groups"/>
    <property type="evidence" value="ECO:0007669"/>
    <property type="project" value="InterPro"/>
</dbReference>
<dbReference type="Proteomes" id="UP000605148">
    <property type="component" value="Unassembled WGS sequence"/>
</dbReference>
<dbReference type="InterPro" id="IPR016181">
    <property type="entry name" value="Acyl_CoA_acyltransferase"/>
</dbReference>
<dbReference type="OrthoDB" id="9804153at2"/>
<evidence type="ECO:0000313" key="3">
    <source>
        <dbReference type="Proteomes" id="UP000605148"/>
    </source>
</evidence>
<keyword evidence="3" id="KW-1185">Reference proteome</keyword>
<organism evidence="2 3">
    <name type="scientific">Roseibium aquae</name>
    <dbReference type="NCBI Taxonomy" id="1323746"/>
    <lineage>
        <taxon>Bacteria</taxon>
        <taxon>Pseudomonadati</taxon>
        <taxon>Pseudomonadota</taxon>
        <taxon>Alphaproteobacteria</taxon>
        <taxon>Hyphomicrobiales</taxon>
        <taxon>Stappiaceae</taxon>
        <taxon>Roseibium</taxon>
    </lineage>
</organism>